<sequence length="352" mass="39935">TGITGLIGGDYLHLIAQRHHDWHISALVRDVEKAKILRERHPFVEIILGTLDDTEVLESESKQADVVLNFANCDHLPAAEAIVRGVSRRTRPGFIIHTSGAKIIAWEMESRPQTWGEFIPRRYDDWQGVRRLTAISFNTSDNDDVLPDWAAHRDVDLAILRGHHLYPGIVRTAIVCPPTVYGPSRFPLFTRSIQLPRMLNVFLRRGRAFTIKGNQNKWNMIHTQDISEMYVLLTEAAVNQHPGELWDNDGYYFAEQGEFVWGEMIREIAHLGFNKGYFDSPEPDELTNQAVSRFWYGGQMNISSTSLGSAQRASKILGWKPQARTIFEDLERALDVEAGLLGITMAADRSQS</sequence>
<organism evidence="1 2">
    <name type="scientific">Aspergillus glaucus CBS 516.65</name>
    <dbReference type="NCBI Taxonomy" id="1160497"/>
    <lineage>
        <taxon>Eukaryota</taxon>
        <taxon>Fungi</taxon>
        <taxon>Dikarya</taxon>
        <taxon>Ascomycota</taxon>
        <taxon>Pezizomycotina</taxon>
        <taxon>Eurotiomycetes</taxon>
        <taxon>Eurotiomycetidae</taxon>
        <taxon>Eurotiales</taxon>
        <taxon>Aspergillaceae</taxon>
        <taxon>Aspergillus</taxon>
        <taxon>Aspergillus subgen. Aspergillus</taxon>
    </lineage>
</organism>
<dbReference type="Proteomes" id="UP000184300">
    <property type="component" value="Unassembled WGS sequence"/>
</dbReference>
<evidence type="ECO:0000313" key="2">
    <source>
        <dbReference type="Proteomes" id="UP000184300"/>
    </source>
</evidence>
<dbReference type="InterPro" id="IPR051783">
    <property type="entry name" value="NAD(P)-dependent_oxidoreduct"/>
</dbReference>
<dbReference type="GO" id="GO:0004029">
    <property type="term" value="F:aldehyde dehydrogenase (NAD+) activity"/>
    <property type="evidence" value="ECO:0007669"/>
    <property type="project" value="TreeGrafter"/>
</dbReference>
<dbReference type="RefSeq" id="XP_022395309.1">
    <property type="nucleotide sequence ID" value="XM_022541620.1"/>
</dbReference>
<dbReference type="AlphaFoldDB" id="A0A1L9V3Y9"/>
<accession>A0A1L9V3Y9</accession>
<name>A0A1L9V3Y9_ASPGL</name>
<reference evidence="2" key="1">
    <citation type="journal article" date="2017" name="Genome Biol.">
        <title>Comparative genomics reveals high biological diversity and specific adaptations in the industrially and medically important fungal genus Aspergillus.</title>
        <authorList>
            <person name="de Vries R.P."/>
            <person name="Riley R."/>
            <person name="Wiebenga A."/>
            <person name="Aguilar-Osorio G."/>
            <person name="Amillis S."/>
            <person name="Uchima C.A."/>
            <person name="Anderluh G."/>
            <person name="Asadollahi M."/>
            <person name="Askin M."/>
            <person name="Barry K."/>
            <person name="Battaglia E."/>
            <person name="Bayram O."/>
            <person name="Benocci T."/>
            <person name="Braus-Stromeyer S.A."/>
            <person name="Caldana C."/>
            <person name="Canovas D."/>
            <person name="Cerqueira G.C."/>
            <person name="Chen F."/>
            <person name="Chen W."/>
            <person name="Choi C."/>
            <person name="Clum A."/>
            <person name="Dos Santos R.A."/>
            <person name="Damasio A.R."/>
            <person name="Diallinas G."/>
            <person name="Emri T."/>
            <person name="Fekete E."/>
            <person name="Flipphi M."/>
            <person name="Freyberg S."/>
            <person name="Gallo A."/>
            <person name="Gournas C."/>
            <person name="Habgood R."/>
            <person name="Hainaut M."/>
            <person name="Harispe M.L."/>
            <person name="Henrissat B."/>
            <person name="Hilden K.S."/>
            <person name="Hope R."/>
            <person name="Hossain A."/>
            <person name="Karabika E."/>
            <person name="Karaffa L."/>
            <person name="Karanyi Z."/>
            <person name="Krasevec N."/>
            <person name="Kuo A."/>
            <person name="Kusch H."/>
            <person name="LaButti K."/>
            <person name="Lagendijk E.L."/>
            <person name="Lapidus A."/>
            <person name="Levasseur A."/>
            <person name="Lindquist E."/>
            <person name="Lipzen A."/>
            <person name="Logrieco A.F."/>
            <person name="MacCabe A."/>
            <person name="Maekelae M.R."/>
            <person name="Malavazi I."/>
            <person name="Melin P."/>
            <person name="Meyer V."/>
            <person name="Mielnichuk N."/>
            <person name="Miskei M."/>
            <person name="Molnar A.P."/>
            <person name="Mule G."/>
            <person name="Ngan C.Y."/>
            <person name="Orejas M."/>
            <person name="Orosz E."/>
            <person name="Ouedraogo J.P."/>
            <person name="Overkamp K.M."/>
            <person name="Park H.-S."/>
            <person name="Perrone G."/>
            <person name="Piumi F."/>
            <person name="Punt P.J."/>
            <person name="Ram A.F."/>
            <person name="Ramon A."/>
            <person name="Rauscher S."/>
            <person name="Record E."/>
            <person name="Riano-Pachon D.M."/>
            <person name="Robert V."/>
            <person name="Roehrig J."/>
            <person name="Ruller R."/>
            <person name="Salamov A."/>
            <person name="Salih N.S."/>
            <person name="Samson R.A."/>
            <person name="Sandor E."/>
            <person name="Sanguinetti M."/>
            <person name="Schuetze T."/>
            <person name="Sepcic K."/>
            <person name="Shelest E."/>
            <person name="Sherlock G."/>
            <person name="Sophianopoulou V."/>
            <person name="Squina F.M."/>
            <person name="Sun H."/>
            <person name="Susca A."/>
            <person name="Todd R.B."/>
            <person name="Tsang A."/>
            <person name="Unkles S.E."/>
            <person name="van de Wiele N."/>
            <person name="van Rossen-Uffink D."/>
            <person name="Oliveira J.V."/>
            <person name="Vesth T.C."/>
            <person name="Visser J."/>
            <person name="Yu J.-H."/>
            <person name="Zhou M."/>
            <person name="Andersen M.R."/>
            <person name="Archer D.B."/>
            <person name="Baker S.E."/>
            <person name="Benoit I."/>
            <person name="Brakhage A.A."/>
            <person name="Braus G.H."/>
            <person name="Fischer R."/>
            <person name="Frisvad J.C."/>
            <person name="Goldman G.H."/>
            <person name="Houbraken J."/>
            <person name="Oakley B."/>
            <person name="Pocsi I."/>
            <person name="Scazzocchio C."/>
            <person name="Seiboth B."/>
            <person name="vanKuyk P.A."/>
            <person name="Wortman J."/>
            <person name="Dyer P.S."/>
            <person name="Grigoriev I.V."/>
        </authorList>
    </citation>
    <scope>NUCLEOTIDE SEQUENCE [LARGE SCALE GENOMIC DNA]</scope>
    <source>
        <strain evidence="2">CBS 516.65</strain>
    </source>
</reference>
<dbReference type="STRING" id="1160497.A0A1L9V3Y9"/>
<gene>
    <name evidence="1" type="ORF">ASPGLDRAFT_138550</name>
</gene>
<dbReference type="GeneID" id="34457881"/>
<keyword evidence="2" id="KW-1185">Reference proteome</keyword>
<dbReference type="OrthoDB" id="2130169at2759"/>
<dbReference type="VEuPathDB" id="FungiDB:ASPGLDRAFT_138550"/>
<protein>
    <submittedName>
        <fullName evidence="1">Uncharacterized protein</fullName>
    </submittedName>
</protein>
<feature type="non-terminal residue" evidence="1">
    <location>
        <position position="1"/>
    </location>
</feature>
<dbReference type="PANTHER" id="PTHR48079">
    <property type="entry name" value="PROTEIN YEEZ"/>
    <property type="match status" value="1"/>
</dbReference>
<dbReference type="GO" id="GO:0005737">
    <property type="term" value="C:cytoplasm"/>
    <property type="evidence" value="ECO:0007669"/>
    <property type="project" value="TreeGrafter"/>
</dbReference>
<dbReference type="EMBL" id="KV878931">
    <property type="protein sequence ID" value="OJJ78611.1"/>
    <property type="molecule type" value="Genomic_DNA"/>
</dbReference>
<dbReference type="InterPro" id="IPR036291">
    <property type="entry name" value="NAD(P)-bd_dom_sf"/>
</dbReference>
<dbReference type="PANTHER" id="PTHR48079:SF6">
    <property type="entry name" value="NAD(P)-BINDING DOMAIN-CONTAINING PROTEIN-RELATED"/>
    <property type="match status" value="1"/>
</dbReference>
<dbReference type="Gene3D" id="3.40.50.720">
    <property type="entry name" value="NAD(P)-binding Rossmann-like Domain"/>
    <property type="match status" value="1"/>
</dbReference>
<dbReference type="SUPFAM" id="SSF51735">
    <property type="entry name" value="NAD(P)-binding Rossmann-fold domains"/>
    <property type="match status" value="1"/>
</dbReference>
<evidence type="ECO:0000313" key="1">
    <source>
        <dbReference type="EMBL" id="OJJ78611.1"/>
    </source>
</evidence>
<proteinExistence type="predicted"/>